<dbReference type="Proteomes" id="UP001500888">
    <property type="component" value="Unassembled WGS sequence"/>
</dbReference>
<name>A0ABP7J345_9ACTN</name>
<evidence type="ECO:0000313" key="1">
    <source>
        <dbReference type="EMBL" id="GAA3832768.1"/>
    </source>
</evidence>
<protein>
    <submittedName>
        <fullName evidence="1">Uncharacterized protein</fullName>
    </submittedName>
</protein>
<comment type="caution">
    <text evidence="1">The sequence shown here is derived from an EMBL/GenBank/DDBJ whole genome shotgun (WGS) entry which is preliminary data.</text>
</comment>
<dbReference type="EMBL" id="BAAAZR010000031">
    <property type="protein sequence ID" value="GAA3832768.1"/>
    <property type="molecule type" value="Genomic_DNA"/>
</dbReference>
<organism evidence="1 2">
    <name type="scientific">Sphaerisporangium flaviroseum</name>
    <dbReference type="NCBI Taxonomy" id="509199"/>
    <lineage>
        <taxon>Bacteria</taxon>
        <taxon>Bacillati</taxon>
        <taxon>Actinomycetota</taxon>
        <taxon>Actinomycetes</taxon>
        <taxon>Streptosporangiales</taxon>
        <taxon>Streptosporangiaceae</taxon>
        <taxon>Sphaerisporangium</taxon>
    </lineage>
</organism>
<gene>
    <name evidence="1" type="ORF">GCM10022226_62570</name>
</gene>
<evidence type="ECO:0000313" key="2">
    <source>
        <dbReference type="Proteomes" id="UP001500888"/>
    </source>
</evidence>
<keyword evidence="2" id="KW-1185">Reference proteome</keyword>
<proteinExistence type="predicted"/>
<sequence length="377" mass="43067">MVDVGSYELVWPTALFLAEGQRVALSSGSSWSDRVKWLLTEALSGATAVADFEDAAYDVDGDPWALPTGQLTTMTNHQRDWFTELLRRADELRQASAPRAYWPQRRVGSSAHTESPLRDAHRDFTQIIATFESNGYLIEAFGQPCVDSDEELPDPADVIEHRLGIGGLWPLVPADWNEDTFYGLVEVFHDMVSRPRRRENHPFGACGWHYYEFHVVPGQILYRWKINQMLRSAGVEYELAAEGEDRGRLIAVTDDARSHLVHQVLQTSTPGIKERVDHAIALFRNRSASPESKRSAIVTLAGVLEERRQLIRDNLGKPDEGSLFEIANRYDLRHRRTDQLGDYDPVFLDWIFWWYLATVELTSRLIAREGFPQEKKD</sequence>
<dbReference type="RefSeq" id="WP_344948363.1">
    <property type="nucleotide sequence ID" value="NZ_BAAAZR010000031.1"/>
</dbReference>
<accession>A0ABP7J345</accession>
<reference evidence="2" key="1">
    <citation type="journal article" date="2019" name="Int. J. Syst. Evol. Microbiol.">
        <title>The Global Catalogue of Microorganisms (GCM) 10K type strain sequencing project: providing services to taxonomists for standard genome sequencing and annotation.</title>
        <authorList>
            <consortium name="The Broad Institute Genomics Platform"/>
            <consortium name="The Broad Institute Genome Sequencing Center for Infectious Disease"/>
            <person name="Wu L."/>
            <person name="Ma J."/>
        </authorList>
    </citation>
    <scope>NUCLEOTIDE SEQUENCE [LARGE SCALE GENOMIC DNA]</scope>
    <source>
        <strain evidence="2">JCM 16908</strain>
    </source>
</reference>